<protein>
    <submittedName>
        <fullName evidence="1">Uncharacterized protein</fullName>
    </submittedName>
</protein>
<gene>
    <name evidence="1" type="ORF">COLO4_06598</name>
</gene>
<dbReference type="EMBL" id="AWUE01012801">
    <property type="protein sequence ID" value="OMP08306.1"/>
    <property type="molecule type" value="Genomic_DNA"/>
</dbReference>
<dbReference type="AlphaFoldDB" id="A0A1R3KMJ1"/>
<accession>A0A1R3KMJ1</accession>
<comment type="caution">
    <text evidence="1">The sequence shown here is derived from an EMBL/GenBank/DDBJ whole genome shotgun (WGS) entry which is preliminary data.</text>
</comment>
<organism evidence="1 2">
    <name type="scientific">Corchorus olitorius</name>
    <dbReference type="NCBI Taxonomy" id="93759"/>
    <lineage>
        <taxon>Eukaryota</taxon>
        <taxon>Viridiplantae</taxon>
        <taxon>Streptophyta</taxon>
        <taxon>Embryophyta</taxon>
        <taxon>Tracheophyta</taxon>
        <taxon>Spermatophyta</taxon>
        <taxon>Magnoliopsida</taxon>
        <taxon>eudicotyledons</taxon>
        <taxon>Gunneridae</taxon>
        <taxon>Pentapetalae</taxon>
        <taxon>rosids</taxon>
        <taxon>malvids</taxon>
        <taxon>Malvales</taxon>
        <taxon>Malvaceae</taxon>
        <taxon>Grewioideae</taxon>
        <taxon>Apeibeae</taxon>
        <taxon>Corchorus</taxon>
    </lineage>
</organism>
<evidence type="ECO:0000313" key="2">
    <source>
        <dbReference type="Proteomes" id="UP000187203"/>
    </source>
</evidence>
<keyword evidence="2" id="KW-1185">Reference proteome</keyword>
<name>A0A1R3KMJ1_9ROSI</name>
<dbReference type="Proteomes" id="UP000187203">
    <property type="component" value="Unassembled WGS sequence"/>
</dbReference>
<proteinExistence type="predicted"/>
<reference evidence="2" key="1">
    <citation type="submission" date="2013-09" db="EMBL/GenBank/DDBJ databases">
        <title>Corchorus olitorius genome sequencing.</title>
        <authorList>
            <person name="Alam M."/>
            <person name="Haque M.S."/>
            <person name="Islam M.S."/>
            <person name="Emdad E.M."/>
            <person name="Islam M.M."/>
            <person name="Ahmed B."/>
            <person name="Halim A."/>
            <person name="Hossen Q.M.M."/>
            <person name="Hossain M.Z."/>
            <person name="Ahmed R."/>
            <person name="Khan M.M."/>
            <person name="Islam R."/>
            <person name="Rashid M.M."/>
            <person name="Khan S.A."/>
            <person name="Rahman M.S."/>
            <person name="Alam M."/>
            <person name="Yahiya A.S."/>
            <person name="Khan M.S."/>
            <person name="Azam M.S."/>
            <person name="Haque T."/>
            <person name="Lashkar M.Z.H."/>
            <person name="Akhand A.I."/>
            <person name="Morshed G."/>
            <person name="Roy S."/>
            <person name="Uddin K.S."/>
            <person name="Rabeya T."/>
            <person name="Hossain A.S."/>
            <person name="Chowdhury A."/>
            <person name="Snigdha A.R."/>
            <person name="Mortoza M.S."/>
            <person name="Matin S.A."/>
            <person name="Hoque S.M.E."/>
            <person name="Islam M.K."/>
            <person name="Roy D.K."/>
            <person name="Haider R."/>
            <person name="Moosa M.M."/>
            <person name="Elias S.M."/>
            <person name="Hasan A.M."/>
            <person name="Jahan S."/>
            <person name="Shafiuddin M."/>
            <person name="Mahmood N."/>
            <person name="Shommy N.S."/>
        </authorList>
    </citation>
    <scope>NUCLEOTIDE SEQUENCE [LARGE SCALE GENOMIC DNA]</scope>
    <source>
        <strain evidence="2">cv. O-4</strain>
    </source>
</reference>
<evidence type="ECO:0000313" key="1">
    <source>
        <dbReference type="EMBL" id="OMP08306.1"/>
    </source>
</evidence>
<sequence>MFQIRRSHRRMATAFREKPSLCVGVRIRDYEGRRVVKGVQSVEKTVFFNGREERKEKKEKKMERSPGERRVEQRVLCERGDCGSLCGQLV</sequence>